<evidence type="ECO:0008006" key="3">
    <source>
        <dbReference type="Google" id="ProtNLM"/>
    </source>
</evidence>
<gene>
    <name evidence="1" type="ORF">GGQ88_003489</name>
</gene>
<evidence type="ECO:0000313" key="2">
    <source>
        <dbReference type="Proteomes" id="UP000562395"/>
    </source>
</evidence>
<comment type="caution">
    <text evidence="1">The sequence shown here is derived from an EMBL/GenBank/DDBJ whole genome shotgun (WGS) entry which is preliminary data.</text>
</comment>
<sequence length="34" mass="3468">MKTLVLVEHDNASVKDATLAAVTAASQLGEVTAL</sequence>
<dbReference type="InterPro" id="IPR014729">
    <property type="entry name" value="Rossmann-like_a/b/a_fold"/>
</dbReference>
<dbReference type="AlphaFoldDB" id="A0A7W5ZY89"/>
<dbReference type="EMBL" id="JACICY010000010">
    <property type="protein sequence ID" value="MBB3862191.1"/>
    <property type="molecule type" value="Genomic_DNA"/>
</dbReference>
<dbReference type="Gene3D" id="3.40.50.620">
    <property type="entry name" value="HUPs"/>
    <property type="match status" value="1"/>
</dbReference>
<proteinExistence type="predicted"/>
<keyword evidence="2" id="KW-1185">Reference proteome</keyword>
<organism evidence="1 2">
    <name type="scientific">Novosphingobium hassiacum</name>
    <dbReference type="NCBI Taxonomy" id="173676"/>
    <lineage>
        <taxon>Bacteria</taxon>
        <taxon>Pseudomonadati</taxon>
        <taxon>Pseudomonadota</taxon>
        <taxon>Alphaproteobacteria</taxon>
        <taxon>Sphingomonadales</taxon>
        <taxon>Sphingomonadaceae</taxon>
        <taxon>Novosphingobium</taxon>
    </lineage>
</organism>
<protein>
    <recommendedName>
        <fullName evidence="3">Electron transfer flavoprotein subunit alpha/FixB family protein</fullName>
    </recommendedName>
</protein>
<evidence type="ECO:0000313" key="1">
    <source>
        <dbReference type="EMBL" id="MBB3862191.1"/>
    </source>
</evidence>
<reference evidence="1 2" key="1">
    <citation type="submission" date="2020-08" db="EMBL/GenBank/DDBJ databases">
        <title>Genomic Encyclopedia of Type Strains, Phase IV (KMG-IV): sequencing the most valuable type-strain genomes for metagenomic binning, comparative biology and taxonomic classification.</title>
        <authorList>
            <person name="Goeker M."/>
        </authorList>
    </citation>
    <scope>NUCLEOTIDE SEQUENCE [LARGE SCALE GENOMIC DNA]</scope>
    <source>
        <strain evidence="1 2">DSM 14552</strain>
    </source>
</reference>
<accession>A0A7W5ZY89</accession>
<dbReference type="SUPFAM" id="SSF52402">
    <property type="entry name" value="Adenine nucleotide alpha hydrolases-like"/>
    <property type="match status" value="1"/>
</dbReference>
<name>A0A7W5ZY89_9SPHN</name>
<feature type="non-terminal residue" evidence="1">
    <location>
        <position position="34"/>
    </location>
</feature>
<dbReference type="Proteomes" id="UP000562395">
    <property type="component" value="Unassembled WGS sequence"/>
</dbReference>